<evidence type="ECO:0000313" key="1">
    <source>
        <dbReference type="EMBL" id="QDV39443.1"/>
    </source>
</evidence>
<dbReference type="PROSITE" id="PS51257">
    <property type="entry name" value="PROKAR_LIPOPROTEIN"/>
    <property type="match status" value="1"/>
</dbReference>
<sequence length="150" mass="16037">MRGVRSFRNDSPSIVTRVVVAAVMMGLVGCGSARDDGRVAVTGQVLLDGSPLDEAYVTLIPEASGPAVTGPVEDGEFRIPRSEGPAPGPYRVEIDAVRPTGRIIEHPDLLGETAEETANIVPPQFNRHSTLRVEVVADGDNRFEFAVTTR</sequence>
<keyword evidence="1" id="KW-0614">Plasmid</keyword>
<proteinExistence type="predicted"/>
<dbReference type="Proteomes" id="UP000317835">
    <property type="component" value="Plasmid pElP_2"/>
</dbReference>
<gene>
    <name evidence="1" type="ORF">ElP_74100</name>
</gene>
<name>A0A518HF17_9BACT</name>
<reference evidence="1 2" key="1">
    <citation type="submission" date="2019-02" db="EMBL/GenBank/DDBJ databases">
        <title>Deep-cultivation of Planctomycetes and their phenomic and genomic characterization uncovers novel biology.</title>
        <authorList>
            <person name="Wiegand S."/>
            <person name="Jogler M."/>
            <person name="Boedeker C."/>
            <person name="Pinto D."/>
            <person name="Vollmers J."/>
            <person name="Rivas-Marin E."/>
            <person name="Kohn T."/>
            <person name="Peeters S.H."/>
            <person name="Heuer A."/>
            <person name="Rast P."/>
            <person name="Oberbeckmann S."/>
            <person name="Bunk B."/>
            <person name="Jeske O."/>
            <person name="Meyerdierks A."/>
            <person name="Storesund J.E."/>
            <person name="Kallscheuer N."/>
            <person name="Luecker S."/>
            <person name="Lage O.M."/>
            <person name="Pohl T."/>
            <person name="Merkel B.J."/>
            <person name="Hornburger P."/>
            <person name="Mueller R.-W."/>
            <person name="Bruemmer F."/>
            <person name="Labrenz M."/>
            <person name="Spormann A.M."/>
            <person name="Op den Camp H."/>
            <person name="Overmann J."/>
            <person name="Amann R."/>
            <person name="Jetten M.S.M."/>
            <person name="Mascher T."/>
            <person name="Medema M.H."/>
            <person name="Devos D.P."/>
            <person name="Kaster A.-K."/>
            <person name="Ovreas L."/>
            <person name="Rohde M."/>
            <person name="Galperin M.Y."/>
            <person name="Jogler C."/>
        </authorList>
    </citation>
    <scope>NUCLEOTIDE SEQUENCE [LARGE SCALE GENOMIC DNA]</scope>
    <source>
        <strain evidence="1 2">ElP</strain>
        <plasmid evidence="2">pelp_2</plasmid>
    </source>
</reference>
<dbReference type="AlphaFoldDB" id="A0A518HF17"/>
<evidence type="ECO:0008006" key="3">
    <source>
        <dbReference type="Google" id="ProtNLM"/>
    </source>
</evidence>
<evidence type="ECO:0000313" key="2">
    <source>
        <dbReference type="Proteomes" id="UP000317835"/>
    </source>
</evidence>
<dbReference type="EMBL" id="CP036428">
    <property type="protein sequence ID" value="QDV39443.1"/>
    <property type="molecule type" value="Genomic_DNA"/>
</dbReference>
<dbReference type="KEGG" id="tpla:ElP_74100"/>
<keyword evidence="2" id="KW-1185">Reference proteome</keyword>
<protein>
    <recommendedName>
        <fullName evidence="3">Carboxypeptidase regulatory-like domain-containing protein</fullName>
    </recommendedName>
</protein>
<organism evidence="1 2">
    <name type="scientific">Tautonia plasticadhaerens</name>
    <dbReference type="NCBI Taxonomy" id="2527974"/>
    <lineage>
        <taxon>Bacteria</taxon>
        <taxon>Pseudomonadati</taxon>
        <taxon>Planctomycetota</taxon>
        <taxon>Planctomycetia</taxon>
        <taxon>Isosphaerales</taxon>
        <taxon>Isosphaeraceae</taxon>
        <taxon>Tautonia</taxon>
    </lineage>
</organism>
<accession>A0A518HF17</accession>
<geneLocation type="plasmid" evidence="2">
    <name>pelp_2</name>
</geneLocation>